<dbReference type="AlphaFoldDB" id="A0A330LRV3"/>
<keyword evidence="3" id="KW-1185">Reference proteome</keyword>
<reference evidence="3" key="1">
    <citation type="submission" date="2018-05" db="EMBL/GenBank/DDBJ databases">
        <authorList>
            <person name="Cea G.-C."/>
            <person name="William W."/>
        </authorList>
    </citation>
    <scope>NUCLEOTIDE SEQUENCE [LARGE SCALE GENOMIC DNA]</scope>
    <source>
        <strain evidence="3">DB21MT 5</strain>
    </source>
</reference>
<dbReference type="NCBIfam" id="NF033517">
    <property type="entry name" value="transpos_IS66"/>
    <property type="match status" value="1"/>
</dbReference>
<organism evidence="2 3">
    <name type="scientific">Moritella yayanosii</name>
    <dbReference type="NCBI Taxonomy" id="69539"/>
    <lineage>
        <taxon>Bacteria</taxon>
        <taxon>Pseudomonadati</taxon>
        <taxon>Pseudomonadota</taxon>
        <taxon>Gammaproteobacteria</taxon>
        <taxon>Alteromonadales</taxon>
        <taxon>Moritellaceae</taxon>
        <taxon>Moritella</taxon>
    </lineage>
</organism>
<dbReference type="InterPro" id="IPR052344">
    <property type="entry name" value="Transposase-related"/>
</dbReference>
<evidence type="ECO:0000259" key="1">
    <source>
        <dbReference type="Pfam" id="PF03050"/>
    </source>
</evidence>
<proteinExistence type="predicted"/>
<dbReference type="PANTHER" id="PTHR33678">
    <property type="entry name" value="BLL1576 PROTEIN"/>
    <property type="match status" value="1"/>
</dbReference>
<name>A0A330LRV3_9GAMM</name>
<gene>
    <name evidence="2" type="ORF">MORIYA_3015</name>
</gene>
<dbReference type="KEGG" id="mya:MORIYA_3015"/>
<evidence type="ECO:0000313" key="2">
    <source>
        <dbReference type="EMBL" id="SQD79473.1"/>
    </source>
</evidence>
<dbReference type="Pfam" id="PF03050">
    <property type="entry name" value="DDE_Tnp_IS66"/>
    <property type="match status" value="1"/>
</dbReference>
<dbReference type="EMBL" id="LS483250">
    <property type="protein sequence ID" value="SQD79473.1"/>
    <property type="molecule type" value="Genomic_DNA"/>
</dbReference>
<protein>
    <recommendedName>
        <fullName evidence="1">Transposase IS66 central domain-containing protein</fullName>
    </recommendedName>
</protein>
<evidence type="ECO:0000313" key="3">
    <source>
        <dbReference type="Proteomes" id="UP000250163"/>
    </source>
</evidence>
<sequence length="255" mass="29342">MGPNLLSYISVLTGQYHLSIRKVQSLLKSQFSTIFSTGAISEAQGRVSNMLTPLHQALHSAIKSSPIVHIDETSHHRNTLAQTQWLWLWLASGDDVVFQKIMSSRRQECAQYILGKKFTGIVITDQCASYNWIDNQKHQFCWAHIVRNLQKMADYSGKGLTAHIGQKLVLTCQGVFRTQHRYENNQLAAHQYQKRMRRLRQSFNLLLQKGMRTPCKRYVGRCKFILKHEPSLWVFLSSPDIPLTNNEAERCIRGS</sequence>
<dbReference type="PANTHER" id="PTHR33678:SF2">
    <property type="match status" value="1"/>
</dbReference>
<dbReference type="InterPro" id="IPR004291">
    <property type="entry name" value="Transposase_IS66_central"/>
</dbReference>
<feature type="domain" description="Transposase IS66 central" evidence="1">
    <location>
        <begin position="2"/>
        <end position="254"/>
    </location>
</feature>
<dbReference type="Proteomes" id="UP000250163">
    <property type="component" value="Chromosome MORIYA"/>
</dbReference>
<accession>A0A330LRV3</accession>